<dbReference type="KEGG" id="vg:20041508"/>
<keyword evidence="2" id="KW-1185">Reference proteome</keyword>
<accession>A0A076FHV8</accession>
<dbReference type="EMBL" id="KJ645900">
    <property type="protein sequence ID" value="AII17016.1"/>
    <property type="molecule type" value="Genomic_DNA"/>
</dbReference>
<gene>
    <name evidence="1" type="ORF">AaV_263</name>
</gene>
<reference evidence="1 2" key="1">
    <citation type="journal article" date="2014" name="Virology">
        <title>Genome of brown tide virus (AaV), the little giant of the Megaviridae, elucidates NCLDV genome expansion and host-virus coevolution.</title>
        <authorList>
            <person name="Moniruzzaman M."/>
            <person name="LeCleir G.R."/>
            <person name="Brown C.M."/>
            <person name="Gobler C.J."/>
            <person name="Bidle K.D."/>
            <person name="Wilson W.H."/>
            <person name="Wilhelm S.W."/>
        </authorList>
    </citation>
    <scope>NUCLEOTIDE SEQUENCE [LARGE SCALE GENOMIC DNA]</scope>
    <source>
        <strain evidence="1">BtV-01</strain>
    </source>
</reference>
<protein>
    <submittedName>
        <fullName evidence="1">Uncharacterized protein</fullName>
    </submittedName>
</protein>
<proteinExistence type="predicted"/>
<evidence type="ECO:0000313" key="1">
    <source>
        <dbReference type="EMBL" id="AII17016.1"/>
    </source>
</evidence>
<dbReference type="Proteomes" id="UP000028667">
    <property type="component" value="Segment"/>
</dbReference>
<dbReference type="RefSeq" id="YP_009052337.1">
    <property type="nucleotide sequence ID" value="NC_024697.1"/>
</dbReference>
<sequence length="269" mass="31553">MISKILSNNFEIGREKHILKTAFLNKYAKFFQSCLIPRCGHMAIILNDEDAIKKQDSLSKIFNDINSTNPPFLNETFKTVSFKKKNWIYALQTYFDKEFPIYNENKKNQLIVEFKSNFLSKFSDNFNSKIFNEYKKKKSQLYEESFELKLSDPVLHLISECFNINIFMLSNLGYKQLCFYKANSDNVVLFEFDNDVGIVINSQDVNITTSFTNLEPIRTKKIQILSNEEKAAEYAKIIKFTKKQLEQNFSFSIENKTKEDILNDIISNM</sequence>
<name>A0A076FHV8_9VIRU</name>
<organism evidence="1 2">
    <name type="scientific">Aureococcus anophagefferens virus</name>
    <dbReference type="NCBI Taxonomy" id="1474867"/>
    <lineage>
        <taxon>Viruses</taxon>
        <taxon>Varidnaviria</taxon>
        <taxon>Bamfordvirae</taxon>
        <taxon>Nucleocytoviricota</taxon>
        <taxon>Megaviricetes</taxon>
        <taxon>Imitervirales</taxon>
        <taxon>Schizomimiviridae</taxon>
        <taxon>Kratosvirus</taxon>
        <taxon>Kratosvirus quantuckense</taxon>
    </lineage>
</organism>
<dbReference type="GeneID" id="20041508"/>
<evidence type="ECO:0000313" key="2">
    <source>
        <dbReference type="Proteomes" id="UP000028667"/>
    </source>
</evidence>